<evidence type="ECO:0000313" key="4">
    <source>
        <dbReference type="RefSeq" id="XP_028256617.1"/>
    </source>
</evidence>
<dbReference type="Proteomes" id="UP000515145">
    <property type="component" value="Chromosome 2"/>
</dbReference>
<feature type="chain" id="PRO_5028279538" evidence="2">
    <location>
        <begin position="22"/>
        <end position="158"/>
    </location>
</feature>
<dbReference type="InParanoid" id="A0A6P7I1C6"/>
<evidence type="ECO:0000256" key="1">
    <source>
        <dbReference type="SAM" id="MobiDB-lite"/>
    </source>
</evidence>
<sequence length="158" mass="15699">MKITGTLFLSVCLTFVSPGSSEGNATDTTPTSNHTEPNNVSLPATLTTPLLSNASDHTSHDGHTSNAATTTSPLDSSTPRSTGTTDPSQDHTSMSSGATSKPGTGTASTHSATTGTVGTTTTTRTTATTPKGGSASLFGGCGQLLGPLISILIYVAQG</sequence>
<evidence type="ECO:0000313" key="3">
    <source>
        <dbReference type="Proteomes" id="UP000515145"/>
    </source>
</evidence>
<feature type="compositionally biased region" description="Low complexity" evidence="1">
    <location>
        <begin position="41"/>
        <end position="55"/>
    </location>
</feature>
<reference evidence="4" key="1">
    <citation type="submission" date="2025-08" db="UniProtKB">
        <authorList>
            <consortium name="RefSeq"/>
        </authorList>
    </citation>
    <scope>IDENTIFICATION</scope>
</reference>
<feature type="region of interest" description="Disordered" evidence="1">
    <location>
        <begin position="17"/>
        <end position="134"/>
    </location>
</feature>
<organism evidence="3 4">
    <name type="scientific">Parambassis ranga</name>
    <name type="common">Indian glassy fish</name>
    <dbReference type="NCBI Taxonomy" id="210632"/>
    <lineage>
        <taxon>Eukaryota</taxon>
        <taxon>Metazoa</taxon>
        <taxon>Chordata</taxon>
        <taxon>Craniata</taxon>
        <taxon>Vertebrata</taxon>
        <taxon>Euteleostomi</taxon>
        <taxon>Actinopterygii</taxon>
        <taxon>Neopterygii</taxon>
        <taxon>Teleostei</taxon>
        <taxon>Neoteleostei</taxon>
        <taxon>Acanthomorphata</taxon>
        <taxon>Ovalentaria</taxon>
        <taxon>Ambassidae</taxon>
        <taxon>Parambassis</taxon>
    </lineage>
</organism>
<keyword evidence="2" id="KW-0732">Signal</keyword>
<dbReference type="GeneID" id="114432659"/>
<keyword evidence="3" id="KW-1185">Reference proteome</keyword>
<dbReference type="RefSeq" id="XP_028256617.1">
    <property type="nucleotide sequence ID" value="XM_028400816.1"/>
</dbReference>
<proteinExistence type="predicted"/>
<evidence type="ECO:0000256" key="2">
    <source>
        <dbReference type="SAM" id="SignalP"/>
    </source>
</evidence>
<feature type="compositionally biased region" description="Polar residues" evidence="1">
    <location>
        <begin position="17"/>
        <end position="40"/>
    </location>
</feature>
<gene>
    <name evidence="4" type="primary">LOC114432659</name>
</gene>
<feature type="compositionally biased region" description="Low complexity" evidence="1">
    <location>
        <begin position="103"/>
        <end position="134"/>
    </location>
</feature>
<feature type="compositionally biased region" description="Polar residues" evidence="1">
    <location>
        <begin position="64"/>
        <end position="102"/>
    </location>
</feature>
<dbReference type="AlphaFoldDB" id="A0A6P7I1C6"/>
<feature type="signal peptide" evidence="2">
    <location>
        <begin position="1"/>
        <end position="21"/>
    </location>
</feature>
<protein>
    <submittedName>
        <fullName evidence="4">Mucin-13-like</fullName>
    </submittedName>
</protein>
<name>A0A6P7I1C6_9TELE</name>
<accession>A0A6P7I1C6</accession>